<sequence length="266" mass="30279">MGWLGRIAFWTLPGEACPLAFVLWDLPWEEDDCLDIGRTLLRETIAAVQIPPGRLLEYMLDTPAMAPQCQDHVEKRQLVLEQLGFRLQRKTSRFEWTKSSQDAGTAVHLPGREKIIFRSLPEIGDDAFVEAIMQISAGTYDNQISLARQAKGPLEHARYFFREMQLMQHDPLWWQLAYAQSGELIGLLMPAKSPTFATIGYIGVPPEQRGRGYIDMLLNRATSILVQAGETYIRADTDVQNRPMANAFLRAGYQPFANRIEYYLSL</sequence>
<reference evidence="3" key="2">
    <citation type="submission" date="2021-04" db="EMBL/GenBank/DDBJ databases">
        <title>Brevibacillus composti FJAT-54423, complete genome.</title>
        <authorList>
            <person name="Tang R."/>
        </authorList>
    </citation>
    <scope>NUCLEOTIDE SEQUENCE</scope>
    <source>
        <strain evidence="3">FJAT-54424</strain>
    </source>
</reference>
<dbReference type="Proteomes" id="UP000677234">
    <property type="component" value="Chromosome"/>
</dbReference>
<dbReference type="CDD" id="cd04301">
    <property type="entry name" value="NAT_SF"/>
    <property type="match status" value="1"/>
</dbReference>
<dbReference type="InterPro" id="IPR016181">
    <property type="entry name" value="Acyl_CoA_acyltransferase"/>
</dbReference>
<dbReference type="Pfam" id="PF00583">
    <property type="entry name" value="Acetyltransf_1"/>
    <property type="match status" value="1"/>
</dbReference>
<keyword evidence="2" id="KW-0808">Transferase</keyword>
<evidence type="ECO:0000313" key="3">
    <source>
        <dbReference type="EMBL" id="QUO43720.1"/>
    </source>
</evidence>
<dbReference type="EMBL" id="CP066308">
    <property type="protein sequence ID" value="QQE76648.1"/>
    <property type="molecule type" value="Genomic_DNA"/>
</dbReference>
<dbReference type="EC" id="2.3.1.-" evidence="3"/>
<dbReference type="GO" id="GO:0016747">
    <property type="term" value="F:acyltransferase activity, transferring groups other than amino-acyl groups"/>
    <property type="evidence" value="ECO:0007669"/>
    <property type="project" value="InterPro"/>
</dbReference>
<evidence type="ECO:0000313" key="4">
    <source>
        <dbReference type="Proteomes" id="UP000595847"/>
    </source>
</evidence>
<protein>
    <submittedName>
        <fullName evidence="2">GNAT family N-acetyltransferase</fullName>
        <ecNumber evidence="3">2.3.1.-</ecNumber>
    </submittedName>
</protein>
<gene>
    <name evidence="2" type="ORF">JD108_14875</name>
    <name evidence="3" type="ORF">KDJ56_14820</name>
</gene>
<dbReference type="PROSITE" id="PS51186">
    <property type="entry name" value="GNAT"/>
    <property type="match status" value="1"/>
</dbReference>
<dbReference type="EMBL" id="CP073708">
    <property type="protein sequence ID" value="QUO43720.1"/>
    <property type="molecule type" value="Genomic_DNA"/>
</dbReference>
<organism evidence="2 4">
    <name type="scientific">Brevibacillus composti</name>
    <dbReference type="NCBI Taxonomy" id="2796470"/>
    <lineage>
        <taxon>Bacteria</taxon>
        <taxon>Bacillati</taxon>
        <taxon>Bacillota</taxon>
        <taxon>Bacilli</taxon>
        <taxon>Bacillales</taxon>
        <taxon>Paenibacillaceae</taxon>
        <taxon>Brevibacillus</taxon>
    </lineage>
</organism>
<dbReference type="Proteomes" id="UP000595847">
    <property type="component" value="Chromosome"/>
</dbReference>
<keyword evidence="5" id="KW-1185">Reference proteome</keyword>
<evidence type="ECO:0000313" key="2">
    <source>
        <dbReference type="EMBL" id="QQE76648.1"/>
    </source>
</evidence>
<proteinExistence type="predicted"/>
<evidence type="ECO:0000313" key="5">
    <source>
        <dbReference type="Proteomes" id="UP000677234"/>
    </source>
</evidence>
<dbReference type="SUPFAM" id="SSF55729">
    <property type="entry name" value="Acyl-CoA N-acyltransferases (Nat)"/>
    <property type="match status" value="1"/>
</dbReference>
<evidence type="ECO:0000259" key="1">
    <source>
        <dbReference type="PROSITE" id="PS51186"/>
    </source>
</evidence>
<accession>A0A7T5JQM7</accession>
<dbReference type="KEGG" id="bcop:JD108_14875"/>
<dbReference type="Gene3D" id="3.40.630.30">
    <property type="match status" value="1"/>
</dbReference>
<name>A0A7T5JQM7_9BACL</name>
<dbReference type="InterPro" id="IPR000182">
    <property type="entry name" value="GNAT_dom"/>
</dbReference>
<reference evidence="2 4" key="1">
    <citation type="submission" date="2020-12" db="EMBL/GenBank/DDBJ databases">
        <title>strain FJAT-54423T represents a novel species of the genus Brevibacillus.</title>
        <authorList>
            <person name="Tang R."/>
        </authorList>
    </citation>
    <scope>NUCLEOTIDE SEQUENCE [LARGE SCALE GENOMIC DNA]</scope>
    <source>
        <strain evidence="2 4">FJAT-54423</strain>
    </source>
</reference>
<keyword evidence="3" id="KW-0012">Acyltransferase</keyword>
<feature type="domain" description="N-acetyltransferase" evidence="1">
    <location>
        <begin position="115"/>
        <end position="266"/>
    </location>
</feature>
<dbReference type="AlphaFoldDB" id="A0A7T5JQM7"/>